<evidence type="ECO:0000256" key="4">
    <source>
        <dbReference type="ARBA" id="ARBA00022618"/>
    </source>
</evidence>
<evidence type="ECO:0000256" key="5">
    <source>
        <dbReference type="ARBA" id="ARBA00022679"/>
    </source>
</evidence>
<comment type="subcellular location">
    <subcellularLocation>
        <location evidence="1">Cytoplasm</location>
        <location evidence="1">Cytoskeleton</location>
        <location evidence="1">Spindle</location>
    </subcellularLocation>
</comment>
<dbReference type="Pfam" id="PF00069">
    <property type="entry name" value="Pkinase"/>
    <property type="match status" value="1"/>
</dbReference>
<dbReference type="InterPro" id="IPR017441">
    <property type="entry name" value="Protein_kinase_ATP_BS"/>
</dbReference>
<sequence length="146" mass="16425">MTIWTPATISKGLRRALARPHLYQHPPGVAVLSRTGQARRSCCRPDATWNPSPERFAINDFEIGRLLGKGRFGNVYLARLKKNHFIVALKALFKAQIEKAGLEHQLCREIEIQAHLQLQNTLRLYNHFHDAISMTGIPDSGVCSQG</sequence>
<evidence type="ECO:0000256" key="13">
    <source>
        <dbReference type="PIRSR" id="PIRSR630616-2"/>
    </source>
</evidence>
<evidence type="ECO:0000256" key="2">
    <source>
        <dbReference type="ARBA" id="ARBA00012513"/>
    </source>
</evidence>
<dbReference type="GO" id="GO:0005819">
    <property type="term" value="C:spindle"/>
    <property type="evidence" value="ECO:0007669"/>
    <property type="project" value="UniProtKB-SubCell"/>
</dbReference>
<evidence type="ECO:0000256" key="6">
    <source>
        <dbReference type="ARBA" id="ARBA00022741"/>
    </source>
</evidence>
<evidence type="ECO:0000256" key="12">
    <source>
        <dbReference type="ARBA" id="ARBA00048679"/>
    </source>
</evidence>
<evidence type="ECO:0000259" key="15">
    <source>
        <dbReference type="PROSITE" id="PS50011"/>
    </source>
</evidence>
<keyword evidence="8" id="KW-0418">Kinase</keyword>
<keyword evidence="17" id="KW-1185">Reference proteome</keyword>
<keyword evidence="3" id="KW-0723">Serine/threonine-protein kinase</keyword>
<dbReference type="AlphaFoldDB" id="A0A5E4BPD6"/>
<keyword evidence="6 13" id="KW-0547">Nucleotide-binding</keyword>
<dbReference type="InterPro" id="IPR000719">
    <property type="entry name" value="Prot_kinase_dom"/>
</dbReference>
<evidence type="ECO:0000256" key="9">
    <source>
        <dbReference type="ARBA" id="ARBA00022840"/>
    </source>
</evidence>
<comment type="caution">
    <text evidence="16">The sequence shown here is derived from an EMBL/GenBank/DDBJ whole genome shotgun (WGS) entry which is preliminary data.</text>
</comment>
<dbReference type="InterPro" id="IPR030616">
    <property type="entry name" value="Aur-like"/>
</dbReference>
<organism evidence="16 17">
    <name type="scientific">Marmota monax</name>
    <name type="common">Woodchuck</name>
    <dbReference type="NCBI Taxonomy" id="9995"/>
    <lineage>
        <taxon>Eukaryota</taxon>
        <taxon>Metazoa</taxon>
        <taxon>Chordata</taxon>
        <taxon>Craniata</taxon>
        <taxon>Vertebrata</taxon>
        <taxon>Euteleostomi</taxon>
        <taxon>Mammalia</taxon>
        <taxon>Eutheria</taxon>
        <taxon>Euarchontoglires</taxon>
        <taxon>Glires</taxon>
        <taxon>Rodentia</taxon>
        <taxon>Sciuromorpha</taxon>
        <taxon>Sciuridae</taxon>
        <taxon>Xerinae</taxon>
        <taxon>Marmotini</taxon>
        <taxon>Marmota</taxon>
    </lineage>
</organism>
<feature type="domain" description="Protein kinase" evidence="15">
    <location>
        <begin position="61"/>
        <end position="146"/>
    </location>
</feature>
<evidence type="ECO:0000256" key="3">
    <source>
        <dbReference type="ARBA" id="ARBA00022527"/>
    </source>
</evidence>
<keyword evidence="5" id="KW-0808">Transferase</keyword>
<dbReference type="GO" id="GO:0004674">
    <property type="term" value="F:protein serine/threonine kinase activity"/>
    <property type="evidence" value="ECO:0007669"/>
    <property type="project" value="UniProtKB-KW"/>
</dbReference>
<evidence type="ECO:0000256" key="1">
    <source>
        <dbReference type="ARBA" id="ARBA00004186"/>
    </source>
</evidence>
<dbReference type="EMBL" id="CABDUW010000560">
    <property type="protein sequence ID" value="VTJ71427.1"/>
    <property type="molecule type" value="Genomic_DNA"/>
</dbReference>
<evidence type="ECO:0000313" key="16">
    <source>
        <dbReference type="EMBL" id="VTJ71427.1"/>
    </source>
</evidence>
<keyword evidence="7" id="KW-0498">Mitosis</keyword>
<proteinExistence type="predicted"/>
<dbReference type="Proteomes" id="UP000335636">
    <property type="component" value="Unassembled WGS sequence"/>
</dbReference>
<dbReference type="GO" id="GO:0051301">
    <property type="term" value="P:cell division"/>
    <property type="evidence" value="ECO:0007669"/>
    <property type="project" value="UniProtKB-KW"/>
</dbReference>
<evidence type="ECO:0000256" key="14">
    <source>
        <dbReference type="PROSITE-ProRule" id="PRU10141"/>
    </source>
</evidence>
<comment type="catalytic activity">
    <reaction evidence="11">
        <text>L-threonyl-[protein] + ATP = O-phospho-L-threonyl-[protein] + ADP + H(+)</text>
        <dbReference type="Rhea" id="RHEA:46608"/>
        <dbReference type="Rhea" id="RHEA-COMP:11060"/>
        <dbReference type="Rhea" id="RHEA-COMP:11605"/>
        <dbReference type="ChEBI" id="CHEBI:15378"/>
        <dbReference type="ChEBI" id="CHEBI:30013"/>
        <dbReference type="ChEBI" id="CHEBI:30616"/>
        <dbReference type="ChEBI" id="CHEBI:61977"/>
        <dbReference type="ChEBI" id="CHEBI:456216"/>
        <dbReference type="EC" id="2.7.11.1"/>
    </reaction>
</comment>
<dbReference type="PROSITE" id="PS50011">
    <property type="entry name" value="PROTEIN_KINASE_DOM"/>
    <property type="match status" value="1"/>
</dbReference>
<evidence type="ECO:0000256" key="7">
    <source>
        <dbReference type="ARBA" id="ARBA00022776"/>
    </source>
</evidence>
<dbReference type="EC" id="2.7.11.1" evidence="2"/>
<dbReference type="SUPFAM" id="SSF56112">
    <property type="entry name" value="Protein kinase-like (PK-like)"/>
    <property type="match status" value="1"/>
</dbReference>
<feature type="binding site" evidence="13">
    <location>
        <position position="71"/>
    </location>
    <ligand>
        <name>ATP</name>
        <dbReference type="ChEBI" id="CHEBI:30616"/>
    </ligand>
</feature>
<dbReference type="InterPro" id="IPR011009">
    <property type="entry name" value="Kinase-like_dom_sf"/>
</dbReference>
<keyword evidence="9 13" id="KW-0067">ATP-binding</keyword>
<feature type="binding site" evidence="13 14">
    <location>
        <position position="90"/>
    </location>
    <ligand>
        <name>ATP</name>
        <dbReference type="ChEBI" id="CHEBI:30616"/>
    </ligand>
</feature>
<dbReference type="PROSITE" id="PS00107">
    <property type="entry name" value="PROTEIN_KINASE_ATP"/>
    <property type="match status" value="1"/>
</dbReference>
<dbReference type="Gene3D" id="3.30.200.20">
    <property type="entry name" value="Phosphorylase Kinase, domain 1"/>
    <property type="match status" value="1"/>
</dbReference>
<protein>
    <recommendedName>
        <fullName evidence="2">non-specific serine/threonine protein kinase</fullName>
        <ecNumber evidence="2">2.7.11.1</ecNumber>
    </recommendedName>
</protein>
<evidence type="ECO:0000256" key="10">
    <source>
        <dbReference type="ARBA" id="ARBA00023306"/>
    </source>
</evidence>
<evidence type="ECO:0000256" key="11">
    <source>
        <dbReference type="ARBA" id="ARBA00047899"/>
    </source>
</evidence>
<gene>
    <name evidence="16" type="ORF">MONAX_5E035711</name>
</gene>
<dbReference type="PANTHER" id="PTHR24350">
    <property type="entry name" value="SERINE/THREONINE-PROTEIN KINASE IAL-RELATED"/>
    <property type="match status" value="1"/>
</dbReference>
<evidence type="ECO:0000313" key="17">
    <source>
        <dbReference type="Proteomes" id="UP000335636"/>
    </source>
</evidence>
<comment type="catalytic activity">
    <reaction evidence="12">
        <text>L-seryl-[protein] + ATP = O-phospho-L-seryl-[protein] + ADP + H(+)</text>
        <dbReference type="Rhea" id="RHEA:17989"/>
        <dbReference type="Rhea" id="RHEA-COMP:9863"/>
        <dbReference type="Rhea" id="RHEA-COMP:11604"/>
        <dbReference type="ChEBI" id="CHEBI:15378"/>
        <dbReference type="ChEBI" id="CHEBI:29999"/>
        <dbReference type="ChEBI" id="CHEBI:30616"/>
        <dbReference type="ChEBI" id="CHEBI:83421"/>
        <dbReference type="ChEBI" id="CHEBI:456216"/>
        <dbReference type="EC" id="2.7.11.1"/>
    </reaction>
</comment>
<accession>A0A5E4BPD6</accession>
<keyword evidence="4" id="KW-0132">Cell division</keyword>
<dbReference type="GO" id="GO:0005524">
    <property type="term" value="F:ATP binding"/>
    <property type="evidence" value="ECO:0007669"/>
    <property type="project" value="UniProtKB-UniRule"/>
</dbReference>
<dbReference type="FunFam" id="3.30.200.20:FF:000042">
    <property type="entry name" value="Aurora kinase A"/>
    <property type="match status" value="1"/>
</dbReference>
<evidence type="ECO:0000256" key="8">
    <source>
        <dbReference type="ARBA" id="ARBA00022777"/>
    </source>
</evidence>
<name>A0A5E4BPD6_MARMO</name>
<keyword evidence="10" id="KW-0131">Cell cycle</keyword>
<reference evidence="16" key="1">
    <citation type="submission" date="2019-04" db="EMBL/GenBank/DDBJ databases">
        <authorList>
            <person name="Alioto T."/>
            <person name="Alioto T."/>
        </authorList>
    </citation>
    <scope>NUCLEOTIDE SEQUENCE [LARGE SCALE GENOMIC DNA]</scope>
</reference>